<accession>A0A6A3A3Y6</accession>
<keyword evidence="5" id="KW-1185">Reference proteome</keyword>
<dbReference type="PANTHER" id="PTHR47933:SF11">
    <property type="entry name" value="PENTATRICOPEPTIDE REPEAT-CONTAINING PROTEIN 2"/>
    <property type="match status" value="1"/>
</dbReference>
<evidence type="ECO:0000256" key="3">
    <source>
        <dbReference type="PROSITE-ProRule" id="PRU00708"/>
    </source>
</evidence>
<gene>
    <name evidence="4" type="ORF">F3Y22_tig00110607pilonHSYRG00167</name>
</gene>
<feature type="repeat" description="PPR" evidence="3">
    <location>
        <begin position="9"/>
        <end position="43"/>
    </location>
</feature>
<reference evidence="4" key="1">
    <citation type="submission" date="2019-09" db="EMBL/GenBank/DDBJ databases">
        <title>Draft genome information of white flower Hibiscus syriacus.</title>
        <authorList>
            <person name="Kim Y.-M."/>
        </authorList>
    </citation>
    <scope>NUCLEOTIDE SEQUENCE [LARGE SCALE GENOMIC DNA]</scope>
    <source>
        <strain evidence="4">YM2019G1</strain>
    </source>
</reference>
<organism evidence="4 5">
    <name type="scientific">Hibiscus syriacus</name>
    <name type="common">Rose of Sharon</name>
    <dbReference type="NCBI Taxonomy" id="106335"/>
    <lineage>
        <taxon>Eukaryota</taxon>
        <taxon>Viridiplantae</taxon>
        <taxon>Streptophyta</taxon>
        <taxon>Embryophyta</taxon>
        <taxon>Tracheophyta</taxon>
        <taxon>Spermatophyta</taxon>
        <taxon>Magnoliopsida</taxon>
        <taxon>eudicotyledons</taxon>
        <taxon>Gunneridae</taxon>
        <taxon>Pentapetalae</taxon>
        <taxon>rosids</taxon>
        <taxon>malvids</taxon>
        <taxon>Malvales</taxon>
        <taxon>Malvaceae</taxon>
        <taxon>Malvoideae</taxon>
        <taxon>Hibiscus</taxon>
    </lineage>
</organism>
<comment type="caution">
    <text evidence="4">The sequence shown here is derived from an EMBL/GenBank/DDBJ whole genome shotgun (WGS) entry which is preliminary data.</text>
</comment>
<evidence type="ECO:0000313" key="5">
    <source>
        <dbReference type="Proteomes" id="UP000436088"/>
    </source>
</evidence>
<dbReference type="InterPro" id="IPR002885">
    <property type="entry name" value="PPR_rpt"/>
</dbReference>
<protein>
    <recommendedName>
        <fullName evidence="6">Pentatricopeptide repeat-containing protein</fullName>
    </recommendedName>
</protein>
<sequence>MRDEELWPDVITYTSIIGGIGLVGQPDKARNILKEMKEHGCYPDVAEYNAAIKNYTIAKRLGDAFSLMDEMDGKEDDVFRVPAEFTILYVSIQVVQEAWKGGNGTAVVE</sequence>
<evidence type="ECO:0008006" key="6">
    <source>
        <dbReference type="Google" id="ProtNLM"/>
    </source>
</evidence>
<keyword evidence="2" id="KW-0677">Repeat</keyword>
<evidence type="ECO:0000256" key="2">
    <source>
        <dbReference type="ARBA" id="ARBA00022737"/>
    </source>
</evidence>
<dbReference type="InterPro" id="IPR051240">
    <property type="entry name" value="Mito_RNA-Proc/Resp"/>
</dbReference>
<dbReference type="InterPro" id="IPR011990">
    <property type="entry name" value="TPR-like_helical_dom_sf"/>
</dbReference>
<dbReference type="Pfam" id="PF13812">
    <property type="entry name" value="PPR_3"/>
    <property type="match status" value="1"/>
</dbReference>
<dbReference type="Proteomes" id="UP000436088">
    <property type="component" value="Unassembled WGS sequence"/>
</dbReference>
<dbReference type="NCBIfam" id="TIGR00756">
    <property type="entry name" value="PPR"/>
    <property type="match status" value="1"/>
</dbReference>
<proteinExistence type="inferred from homology"/>
<dbReference type="GO" id="GO:0003729">
    <property type="term" value="F:mRNA binding"/>
    <property type="evidence" value="ECO:0007669"/>
    <property type="project" value="TreeGrafter"/>
</dbReference>
<evidence type="ECO:0000256" key="1">
    <source>
        <dbReference type="ARBA" id="ARBA00007626"/>
    </source>
</evidence>
<name>A0A6A3A3Y6_HIBSY</name>
<dbReference type="Gene3D" id="1.25.40.10">
    <property type="entry name" value="Tetratricopeptide repeat domain"/>
    <property type="match status" value="1"/>
</dbReference>
<dbReference type="EMBL" id="VEPZ02001048">
    <property type="protein sequence ID" value="KAE8697955.1"/>
    <property type="molecule type" value="Genomic_DNA"/>
</dbReference>
<dbReference type="PANTHER" id="PTHR47933">
    <property type="entry name" value="PENTATRICOPEPTIDE REPEAT-CONTAINING PROTEIN 1, MITOCHONDRIAL"/>
    <property type="match status" value="1"/>
</dbReference>
<dbReference type="AlphaFoldDB" id="A0A6A3A3Y6"/>
<comment type="similarity">
    <text evidence="1">Belongs to the PPR family. P subfamily.</text>
</comment>
<dbReference type="PROSITE" id="PS51375">
    <property type="entry name" value="PPR"/>
    <property type="match status" value="1"/>
</dbReference>
<evidence type="ECO:0000313" key="4">
    <source>
        <dbReference type="EMBL" id="KAE8697955.1"/>
    </source>
</evidence>